<keyword evidence="3" id="KW-1185">Reference proteome</keyword>
<evidence type="ECO:0000256" key="1">
    <source>
        <dbReference type="SAM" id="MobiDB-lite"/>
    </source>
</evidence>
<comment type="caution">
    <text evidence="2">The sequence shown here is derived from an EMBL/GenBank/DDBJ whole genome shotgun (WGS) entry which is preliminary data.</text>
</comment>
<dbReference type="AlphaFoldDB" id="A0AAE0JS18"/>
<dbReference type="Proteomes" id="UP001287356">
    <property type="component" value="Unassembled WGS sequence"/>
</dbReference>
<accession>A0AAE0JS18</accession>
<reference evidence="2" key="1">
    <citation type="journal article" date="2023" name="Mol. Phylogenet. Evol.">
        <title>Genome-scale phylogeny and comparative genomics of the fungal order Sordariales.</title>
        <authorList>
            <person name="Hensen N."/>
            <person name="Bonometti L."/>
            <person name="Westerberg I."/>
            <person name="Brannstrom I.O."/>
            <person name="Guillou S."/>
            <person name="Cros-Aarteil S."/>
            <person name="Calhoun S."/>
            <person name="Haridas S."/>
            <person name="Kuo A."/>
            <person name="Mondo S."/>
            <person name="Pangilinan J."/>
            <person name="Riley R."/>
            <person name="LaButti K."/>
            <person name="Andreopoulos B."/>
            <person name="Lipzen A."/>
            <person name="Chen C."/>
            <person name="Yan M."/>
            <person name="Daum C."/>
            <person name="Ng V."/>
            <person name="Clum A."/>
            <person name="Steindorff A."/>
            <person name="Ohm R.A."/>
            <person name="Martin F."/>
            <person name="Silar P."/>
            <person name="Natvig D.O."/>
            <person name="Lalanne C."/>
            <person name="Gautier V."/>
            <person name="Ament-Velasquez S.L."/>
            <person name="Kruys A."/>
            <person name="Hutchinson M.I."/>
            <person name="Powell A.J."/>
            <person name="Barry K."/>
            <person name="Miller A.N."/>
            <person name="Grigoriev I.V."/>
            <person name="Debuchy R."/>
            <person name="Gladieux P."/>
            <person name="Hiltunen Thoren M."/>
            <person name="Johannesson H."/>
        </authorList>
    </citation>
    <scope>NUCLEOTIDE SEQUENCE</scope>
    <source>
        <strain evidence="2">CBS 958.72</strain>
    </source>
</reference>
<feature type="region of interest" description="Disordered" evidence="1">
    <location>
        <begin position="96"/>
        <end position="130"/>
    </location>
</feature>
<sequence length="213" mass="23310">MCAYFPSEAVFPSPNWPTFRGVARLIPQVRCARGRARTDLPLNTEALSTTTPAVMPFEAEYLPKCLLTIPQPKSEPSLAFQSSAALSMPSKTWSPKCAGAWPPPQRNGTYHTTSYEAGSREGSRRKRMAGTIRTSRLSKTLNSSLGSMYGSPTVTNLRTPAFLTKPTKSFERTITNLAQQEGGHANIWPGIRVFYPLCQNKTKGHSTAGSTRA</sequence>
<evidence type="ECO:0000313" key="2">
    <source>
        <dbReference type="EMBL" id="KAK3358386.1"/>
    </source>
</evidence>
<dbReference type="EMBL" id="JAULSN010000016">
    <property type="protein sequence ID" value="KAK3358386.1"/>
    <property type="molecule type" value="Genomic_DNA"/>
</dbReference>
<proteinExistence type="predicted"/>
<evidence type="ECO:0000313" key="3">
    <source>
        <dbReference type="Proteomes" id="UP001287356"/>
    </source>
</evidence>
<feature type="compositionally biased region" description="Polar residues" evidence="1">
    <location>
        <begin position="106"/>
        <end position="116"/>
    </location>
</feature>
<reference evidence="2" key="2">
    <citation type="submission" date="2023-06" db="EMBL/GenBank/DDBJ databases">
        <authorList>
            <consortium name="Lawrence Berkeley National Laboratory"/>
            <person name="Haridas S."/>
            <person name="Hensen N."/>
            <person name="Bonometti L."/>
            <person name="Westerberg I."/>
            <person name="Brannstrom I.O."/>
            <person name="Guillou S."/>
            <person name="Cros-Aarteil S."/>
            <person name="Calhoun S."/>
            <person name="Kuo A."/>
            <person name="Mondo S."/>
            <person name="Pangilinan J."/>
            <person name="Riley R."/>
            <person name="Labutti K."/>
            <person name="Andreopoulos B."/>
            <person name="Lipzen A."/>
            <person name="Chen C."/>
            <person name="Yanf M."/>
            <person name="Daum C."/>
            <person name="Ng V."/>
            <person name="Clum A."/>
            <person name="Steindorff A."/>
            <person name="Ohm R."/>
            <person name="Martin F."/>
            <person name="Silar P."/>
            <person name="Natvig D."/>
            <person name="Lalanne C."/>
            <person name="Gautier V."/>
            <person name="Ament-Velasquez S.L."/>
            <person name="Kruys A."/>
            <person name="Hutchinson M.I."/>
            <person name="Powell A.J."/>
            <person name="Barry K."/>
            <person name="Miller A.N."/>
            <person name="Grigoriev I.V."/>
            <person name="Debuchy R."/>
            <person name="Gladieux P."/>
            <person name="Thoren M.H."/>
            <person name="Johannesson H."/>
        </authorList>
    </citation>
    <scope>NUCLEOTIDE SEQUENCE</scope>
    <source>
        <strain evidence="2">CBS 958.72</strain>
    </source>
</reference>
<protein>
    <submittedName>
        <fullName evidence="2">Uncharacterized protein</fullName>
    </submittedName>
</protein>
<organism evidence="2 3">
    <name type="scientific">Lasiosphaeria ovina</name>
    <dbReference type="NCBI Taxonomy" id="92902"/>
    <lineage>
        <taxon>Eukaryota</taxon>
        <taxon>Fungi</taxon>
        <taxon>Dikarya</taxon>
        <taxon>Ascomycota</taxon>
        <taxon>Pezizomycotina</taxon>
        <taxon>Sordariomycetes</taxon>
        <taxon>Sordariomycetidae</taxon>
        <taxon>Sordariales</taxon>
        <taxon>Lasiosphaeriaceae</taxon>
        <taxon>Lasiosphaeria</taxon>
    </lineage>
</organism>
<name>A0AAE0JS18_9PEZI</name>
<gene>
    <name evidence="2" type="ORF">B0T24DRAFT_644172</name>
</gene>